<dbReference type="EMBL" id="CP108482">
    <property type="protein sequence ID" value="WUS59823.1"/>
    <property type="molecule type" value="Genomic_DNA"/>
</dbReference>
<evidence type="ECO:0000259" key="4">
    <source>
        <dbReference type="PROSITE" id="PS50995"/>
    </source>
</evidence>
<evidence type="ECO:0000256" key="2">
    <source>
        <dbReference type="ARBA" id="ARBA00023125"/>
    </source>
</evidence>
<dbReference type="RefSeq" id="WP_329494069.1">
    <property type="nucleotide sequence ID" value="NZ_CP108460.1"/>
</dbReference>
<dbReference type="PRINTS" id="PR00598">
    <property type="entry name" value="HTHMARR"/>
</dbReference>
<dbReference type="PANTHER" id="PTHR42756">
    <property type="entry name" value="TRANSCRIPTIONAL REGULATOR, MARR"/>
    <property type="match status" value="1"/>
</dbReference>
<evidence type="ECO:0000313" key="5">
    <source>
        <dbReference type="EMBL" id="WUS59823.1"/>
    </source>
</evidence>
<dbReference type="SMART" id="SM00347">
    <property type="entry name" value="HTH_MARR"/>
    <property type="match status" value="1"/>
</dbReference>
<dbReference type="SUPFAM" id="SSF46785">
    <property type="entry name" value="Winged helix' DNA-binding domain"/>
    <property type="match status" value="1"/>
</dbReference>
<dbReference type="PANTHER" id="PTHR42756:SF1">
    <property type="entry name" value="TRANSCRIPTIONAL REPRESSOR OF EMRAB OPERON"/>
    <property type="match status" value="1"/>
</dbReference>
<keyword evidence="2" id="KW-0238">DNA-binding</keyword>
<gene>
    <name evidence="5" type="ORF">OG469_32590</name>
</gene>
<dbReference type="Pfam" id="PF12802">
    <property type="entry name" value="MarR_2"/>
    <property type="match status" value="1"/>
</dbReference>
<dbReference type="PROSITE" id="PS50995">
    <property type="entry name" value="HTH_MARR_2"/>
    <property type="match status" value="1"/>
</dbReference>
<keyword evidence="1" id="KW-0805">Transcription regulation</keyword>
<dbReference type="Proteomes" id="UP001432014">
    <property type="component" value="Chromosome"/>
</dbReference>
<evidence type="ECO:0000256" key="3">
    <source>
        <dbReference type="ARBA" id="ARBA00023163"/>
    </source>
</evidence>
<dbReference type="InterPro" id="IPR036388">
    <property type="entry name" value="WH-like_DNA-bd_sf"/>
</dbReference>
<reference evidence="5 6" key="1">
    <citation type="submission" date="2022-10" db="EMBL/GenBank/DDBJ databases">
        <title>The complete genomes of actinobacterial strains from the NBC collection.</title>
        <authorList>
            <person name="Joergensen T.S."/>
            <person name="Alvarez Arevalo M."/>
            <person name="Sterndorff E.B."/>
            <person name="Faurdal D."/>
            <person name="Vuksanovic O."/>
            <person name="Mourched A.-S."/>
            <person name="Charusanti P."/>
            <person name="Shaw S."/>
            <person name="Blin K."/>
            <person name="Weber T."/>
        </authorList>
    </citation>
    <scope>NUCLEOTIDE SEQUENCE [LARGE SCALE GENOMIC DNA]</scope>
    <source>
        <strain evidence="5 6">NBC_01247</strain>
    </source>
</reference>
<accession>A0ABZ1WGB8</accession>
<protein>
    <submittedName>
        <fullName evidence="5">MarR family transcriptional regulator</fullName>
    </submittedName>
</protein>
<organism evidence="5 6">
    <name type="scientific">Kitasatospora herbaricolor</name>
    <dbReference type="NCBI Taxonomy" id="68217"/>
    <lineage>
        <taxon>Bacteria</taxon>
        <taxon>Bacillati</taxon>
        <taxon>Actinomycetota</taxon>
        <taxon>Actinomycetes</taxon>
        <taxon>Kitasatosporales</taxon>
        <taxon>Streptomycetaceae</taxon>
        <taxon>Kitasatospora</taxon>
    </lineage>
</organism>
<dbReference type="InterPro" id="IPR036390">
    <property type="entry name" value="WH_DNA-bd_sf"/>
</dbReference>
<name>A0ABZ1WGB8_9ACTN</name>
<evidence type="ECO:0000256" key="1">
    <source>
        <dbReference type="ARBA" id="ARBA00023015"/>
    </source>
</evidence>
<feature type="domain" description="HTH marR-type" evidence="4">
    <location>
        <begin position="1"/>
        <end position="157"/>
    </location>
</feature>
<dbReference type="InterPro" id="IPR000835">
    <property type="entry name" value="HTH_MarR-typ"/>
</dbReference>
<keyword evidence="3" id="KW-0804">Transcription</keyword>
<keyword evidence="6" id="KW-1185">Reference proteome</keyword>
<proteinExistence type="predicted"/>
<sequence>MDEVDVIVEQWRTERPDLDLSAVGTAGRIGRLALLAGRAVDDVFKQHGLQRGEFDVLAALRRSGAPYVLTPSVLAAALMLSRAGMTSRLDRLESAGLVERRLDPGDRRSFRIALTEAGRAAVDAAMTDHAANEARLLSPLTGAEQAALDAILRKLLDGLGPAGA</sequence>
<evidence type="ECO:0000313" key="6">
    <source>
        <dbReference type="Proteomes" id="UP001432014"/>
    </source>
</evidence>
<dbReference type="Gene3D" id="1.10.10.10">
    <property type="entry name" value="Winged helix-like DNA-binding domain superfamily/Winged helix DNA-binding domain"/>
    <property type="match status" value="1"/>
</dbReference>